<dbReference type="GO" id="GO:0019478">
    <property type="term" value="P:D-amino acid catabolic process"/>
    <property type="evidence" value="ECO:0007669"/>
    <property type="project" value="TreeGrafter"/>
</dbReference>
<dbReference type="AlphaFoldDB" id="A0AAN6RL41"/>
<evidence type="ECO:0000256" key="4">
    <source>
        <dbReference type="ARBA" id="ARBA00022827"/>
    </source>
</evidence>
<evidence type="ECO:0000256" key="5">
    <source>
        <dbReference type="ARBA" id="ARBA00023002"/>
    </source>
</evidence>
<keyword evidence="8" id="KW-1185">Reference proteome</keyword>
<dbReference type="SUPFAM" id="SSF51971">
    <property type="entry name" value="Nucleotide-binding domain"/>
    <property type="match status" value="1"/>
</dbReference>
<evidence type="ECO:0000313" key="8">
    <source>
        <dbReference type="Proteomes" id="UP001280581"/>
    </source>
</evidence>
<evidence type="ECO:0000256" key="3">
    <source>
        <dbReference type="ARBA" id="ARBA00022630"/>
    </source>
</evidence>
<comment type="caution">
    <text evidence="7">The sequence shown here is derived from an EMBL/GenBank/DDBJ whole genome shotgun (WGS) entry which is preliminary data.</text>
</comment>
<dbReference type="Gene3D" id="3.40.50.720">
    <property type="entry name" value="NAD(P)-binding Rossmann-like Domain"/>
    <property type="match status" value="1"/>
</dbReference>
<comment type="cofactor">
    <cofactor evidence="1">
        <name>FAD</name>
        <dbReference type="ChEBI" id="CHEBI:57692"/>
    </cofactor>
</comment>
<comment type="similarity">
    <text evidence="2">Belongs to the DAMOX/DASOX family.</text>
</comment>
<dbReference type="GO" id="GO:0003884">
    <property type="term" value="F:D-amino-acid oxidase activity"/>
    <property type="evidence" value="ECO:0007669"/>
    <property type="project" value="InterPro"/>
</dbReference>
<gene>
    <name evidence="7" type="ORF">GRF29_28g2534850</name>
</gene>
<dbReference type="InterPro" id="IPR006076">
    <property type="entry name" value="FAD-dep_OxRdtase"/>
</dbReference>
<dbReference type="PANTHER" id="PTHR11530:SF11">
    <property type="entry name" value="D-ASPARTATE OXIDASE"/>
    <property type="match status" value="1"/>
</dbReference>
<dbReference type="GO" id="GO:0071949">
    <property type="term" value="F:FAD binding"/>
    <property type="evidence" value="ECO:0007669"/>
    <property type="project" value="InterPro"/>
</dbReference>
<dbReference type="Proteomes" id="UP001280581">
    <property type="component" value="Unassembled WGS sequence"/>
</dbReference>
<feature type="domain" description="FAD dependent oxidoreductase" evidence="6">
    <location>
        <begin position="4"/>
        <end position="79"/>
    </location>
</feature>
<protein>
    <recommendedName>
        <fullName evidence="6">FAD dependent oxidoreductase domain-containing protein</fullName>
    </recommendedName>
</protein>
<proteinExistence type="inferred from homology"/>
<name>A0AAN6RL41_9PLEO</name>
<evidence type="ECO:0000256" key="2">
    <source>
        <dbReference type="ARBA" id="ARBA00006730"/>
    </source>
</evidence>
<dbReference type="Pfam" id="PF01266">
    <property type="entry name" value="DAO"/>
    <property type="match status" value="1"/>
</dbReference>
<organism evidence="7 8">
    <name type="scientific">Pseudopithomyces chartarum</name>
    <dbReference type="NCBI Taxonomy" id="1892770"/>
    <lineage>
        <taxon>Eukaryota</taxon>
        <taxon>Fungi</taxon>
        <taxon>Dikarya</taxon>
        <taxon>Ascomycota</taxon>
        <taxon>Pezizomycotina</taxon>
        <taxon>Dothideomycetes</taxon>
        <taxon>Pleosporomycetidae</taxon>
        <taxon>Pleosporales</taxon>
        <taxon>Massarineae</taxon>
        <taxon>Didymosphaeriaceae</taxon>
        <taxon>Pseudopithomyces</taxon>
    </lineage>
</organism>
<keyword evidence="3" id="KW-0285">Flavoprotein</keyword>
<evidence type="ECO:0000259" key="6">
    <source>
        <dbReference type="Pfam" id="PF01266"/>
    </source>
</evidence>
<sequence length="108" mass="11951">MPHILVIGAGVIGLQTANDLLDAGYKVTILAKHWPGDESIEYASPWAGAIWRPQGSASETEVCDWQMQSYKYWTEIIEKRPGEAEEMGIQLLPLTLLTYVSLPSPPPL</sequence>
<dbReference type="PANTHER" id="PTHR11530">
    <property type="entry name" value="D-AMINO ACID OXIDASE"/>
    <property type="match status" value="1"/>
</dbReference>
<dbReference type="EMBL" id="WVTA01000004">
    <property type="protein sequence ID" value="KAK3214269.1"/>
    <property type="molecule type" value="Genomic_DNA"/>
</dbReference>
<dbReference type="InterPro" id="IPR023209">
    <property type="entry name" value="DAO"/>
</dbReference>
<reference evidence="7 8" key="1">
    <citation type="submission" date="2021-02" db="EMBL/GenBank/DDBJ databases">
        <title>Genome assembly of Pseudopithomyces chartarum.</title>
        <authorList>
            <person name="Jauregui R."/>
            <person name="Singh J."/>
            <person name="Voisey C."/>
        </authorList>
    </citation>
    <scope>NUCLEOTIDE SEQUENCE [LARGE SCALE GENOMIC DNA]</scope>
    <source>
        <strain evidence="7 8">AGR01</strain>
    </source>
</reference>
<evidence type="ECO:0000256" key="1">
    <source>
        <dbReference type="ARBA" id="ARBA00001974"/>
    </source>
</evidence>
<dbReference type="GO" id="GO:0005737">
    <property type="term" value="C:cytoplasm"/>
    <property type="evidence" value="ECO:0007669"/>
    <property type="project" value="TreeGrafter"/>
</dbReference>
<keyword evidence="5" id="KW-0560">Oxidoreductase</keyword>
<accession>A0AAN6RL41</accession>
<evidence type="ECO:0000313" key="7">
    <source>
        <dbReference type="EMBL" id="KAK3214269.1"/>
    </source>
</evidence>
<keyword evidence="4" id="KW-0274">FAD</keyword>